<feature type="compositionally biased region" description="Basic residues" evidence="6">
    <location>
        <begin position="439"/>
        <end position="455"/>
    </location>
</feature>
<evidence type="ECO:0000313" key="8">
    <source>
        <dbReference type="Proteomes" id="UP001151287"/>
    </source>
</evidence>
<protein>
    <recommendedName>
        <fullName evidence="4">Small ribosomal subunit protein uS15c</fullName>
    </recommendedName>
</protein>
<feature type="compositionally biased region" description="Basic and acidic residues" evidence="6">
    <location>
        <begin position="200"/>
        <end position="211"/>
    </location>
</feature>
<dbReference type="EMBL" id="JAMQYH010000003">
    <property type="protein sequence ID" value="KAJ1692347.1"/>
    <property type="molecule type" value="Genomic_DNA"/>
</dbReference>
<dbReference type="GO" id="GO:0006412">
    <property type="term" value="P:translation"/>
    <property type="evidence" value="ECO:0007669"/>
    <property type="project" value="InterPro"/>
</dbReference>
<dbReference type="GO" id="GO:1990904">
    <property type="term" value="C:ribonucleoprotein complex"/>
    <property type="evidence" value="ECO:0007669"/>
    <property type="project" value="UniProtKB-KW"/>
</dbReference>
<organism evidence="7 8">
    <name type="scientific">Rhynchospora breviuscula</name>
    <dbReference type="NCBI Taxonomy" id="2022672"/>
    <lineage>
        <taxon>Eukaryota</taxon>
        <taxon>Viridiplantae</taxon>
        <taxon>Streptophyta</taxon>
        <taxon>Embryophyta</taxon>
        <taxon>Tracheophyta</taxon>
        <taxon>Spermatophyta</taxon>
        <taxon>Magnoliopsida</taxon>
        <taxon>Liliopsida</taxon>
        <taxon>Poales</taxon>
        <taxon>Cyperaceae</taxon>
        <taxon>Cyperoideae</taxon>
        <taxon>Rhynchosporeae</taxon>
        <taxon>Rhynchospora</taxon>
    </lineage>
</organism>
<evidence type="ECO:0000256" key="3">
    <source>
        <dbReference type="ARBA" id="ARBA00023274"/>
    </source>
</evidence>
<dbReference type="InterPro" id="IPR009068">
    <property type="entry name" value="uS15_NS1_RNA-bd_sf"/>
</dbReference>
<feature type="region of interest" description="Disordered" evidence="6">
    <location>
        <begin position="1"/>
        <end position="211"/>
    </location>
</feature>
<dbReference type="Pfam" id="PF00312">
    <property type="entry name" value="Ribosomal_S15"/>
    <property type="match status" value="1"/>
</dbReference>
<dbReference type="SUPFAM" id="SSF47060">
    <property type="entry name" value="S15/NS1 RNA-binding domain"/>
    <property type="match status" value="1"/>
</dbReference>
<gene>
    <name evidence="7" type="ORF">LUZ63_009045</name>
</gene>
<dbReference type="PANTHER" id="PTHR47546:SF3">
    <property type="entry name" value="30S RIBOSOMAL PROTEIN S15, CHLOROPLASTIC"/>
    <property type="match status" value="1"/>
</dbReference>
<dbReference type="InterPro" id="IPR000589">
    <property type="entry name" value="Ribosomal_uS15"/>
</dbReference>
<keyword evidence="3" id="KW-0687">Ribonucleoprotein</keyword>
<comment type="similarity">
    <text evidence="1">Belongs to the universal ribosomal protein uS15 family.</text>
</comment>
<dbReference type="InterPro" id="IPR005290">
    <property type="entry name" value="Ribosomal_uS15_bac-type"/>
</dbReference>
<dbReference type="OrthoDB" id="441444at2759"/>
<evidence type="ECO:0000256" key="6">
    <source>
        <dbReference type="SAM" id="MobiDB-lite"/>
    </source>
</evidence>
<sequence>MALQLKLKPRSHPSLRLFSSSSSPFPPPPSDQSPPESESESQSQSQSQPSSSSYFNDIRQRLGSSQSPPSRIPTNPSPPPSLFPPKPDKPSVSLDEIRKQLANFRLRNPSTPSAPPSTSPPRFHELFKNNLPNNPPGSPPGASLESIRESLHQSRGRDAFFSLKTLQESLRSKAPEPGSPIAPSVIGSDGPLPDSIFGKEANERKREEGEGEIKGLKTQFVKSYTYQELGEKLVKLRPAEGEKKKKEKQGFSLTELNLRLVELRKLEEEEAKNKGGPFAALRESLRNIQNIEESKKRQQRMPILSNLGGFAKPTFMLKPPQEHLLEKYFHPDHMSSAEKMKLELQKVRDEFKLSESDCGSARVQVAQLTTKIKHLSTVLHKKDKHSRKGLQEMVQRRKKLLKYLRRTDWDSYCLVLSRLGLRDVPEYKAPDYKIFKTQTKSKSKSKSKSKGKMKA</sequence>
<evidence type="ECO:0000256" key="4">
    <source>
        <dbReference type="ARBA" id="ARBA00035250"/>
    </source>
</evidence>
<dbReference type="Gene3D" id="1.10.287.10">
    <property type="entry name" value="S15/NS1, RNA-binding"/>
    <property type="match status" value="1"/>
</dbReference>
<dbReference type="HAMAP" id="MF_01343_B">
    <property type="entry name" value="Ribosomal_uS15_B"/>
    <property type="match status" value="1"/>
</dbReference>
<evidence type="ECO:0000256" key="2">
    <source>
        <dbReference type="ARBA" id="ARBA00022980"/>
    </source>
</evidence>
<dbReference type="AlphaFoldDB" id="A0A9Q0CEP0"/>
<feature type="region of interest" description="Disordered" evidence="6">
    <location>
        <begin position="435"/>
        <end position="455"/>
    </location>
</feature>
<reference evidence="7" key="1">
    <citation type="journal article" date="2022" name="Cell">
        <title>Repeat-based holocentromeres influence genome architecture and karyotype evolution.</title>
        <authorList>
            <person name="Hofstatter P.G."/>
            <person name="Thangavel G."/>
            <person name="Lux T."/>
            <person name="Neumann P."/>
            <person name="Vondrak T."/>
            <person name="Novak P."/>
            <person name="Zhang M."/>
            <person name="Costa L."/>
            <person name="Castellani M."/>
            <person name="Scott A."/>
            <person name="Toegelov H."/>
            <person name="Fuchs J."/>
            <person name="Mata-Sucre Y."/>
            <person name="Dias Y."/>
            <person name="Vanzela A.L.L."/>
            <person name="Huettel B."/>
            <person name="Almeida C.C.S."/>
            <person name="Simkova H."/>
            <person name="Souza G."/>
            <person name="Pedrosa-Harand A."/>
            <person name="Macas J."/>
            <person name="Mayer K.F.X."/>
            <person name="Houben A."/>
            <person name="Marques A."/>
        </authorList>
    </citation>
    <scope>NUCLEOTIDE SEQUENCE</scope>
    <source>
        <strain evidence="7">RhyBre1mFocal</strain>
    </source>
</reference>
<dbReference type="GO" id="GO:0005840">
    <property type="term" value="C:ribosome"/>
    <property type="evidence" value="ECO:0007669"/>
    <property type="project" value="UniProtKB-KW"/>
</dbReference>
<evidence type="ECO:0000313" key="7">
    <source>
        <dbReference type="EMBL" id="KAJ1692347.1"/>
    </source>
</evidence>
<feature type="compositionally biased region" description="Pro residues" evidence="6">
    <location>
        <begin position="75"/>
        <end position="85"/>
    </location>
</feature>
<dbReference type="PANTHER" id="PTHR47546">
    <property type="entry name" value="S15/NS1, RNA-BINDING PROTEIN"/>
    <property type="match status" value="1"/>
</dbReference>
<dbReference type="Proteomes" id="UP001151287">
    <property type="component" value="Unassembled WGS sequence"/>
</dbReference>
<keyword evidence="5" id="KW-0175">Coiled coil</keyword>
<evidence type="ECO:0000256" key="1">
    <source>
        <dbReference type="ARBA" id="ARBA00008434"/>
    </source>
</evidence>
<feature type="compositionally biased region" description="Low complexity" evidence="6">
    <location>
        <begin position="33"/>
        <end position="53"/>
    </location>
</feature>
<dbReference type="GO" id="GO:0005737">
    <property type="term" value="C:cytoplasm"/>
    <property type="evidence" value="ECO:0007669"/>
    <property type="project" value="UniProtKB-ARBA"/>
</dbReference>
<evidence type="ECO:0000256" key="5">
    <source>
        <dbReference type="SAM" id="Coils"/>
    </source>
</evidence>
<dbReference type="CDD" id="cd00353">
    <property type="entry name" value="Ribosomal_S15p_S13e"/>
    <property type="match status" value="1"/>
</dbReference>
<feature type="compositionally biased region" description="Basic and acidic residues" evidence="6">
    <location>
        <begin position="146"/>
        <end position="158"/>
    </location>
</feature>
<proteinExistence type="inferred from homology"/>
<dbReference type="SMART" id="SM01387">
    <property type="entry name" value="Ribosomal_S15"/>
    <property type="match status" value="1"/>
</dbReference>
<keyword evidence="2" id="KW-0689">Ribosomal protein</keyword>
<feature type="coiled-coil region" evidence="5">
    <location>
        <begin position="253"/>
        <end position="301"/>
    </location>
</feature>
<comment type="caution">
    <text evidence="7">The sequence shown here is derived from an EMBL/GenBank/DDBJ whole genome shotgun (WGS) entry which is preliminary data.</text>
</comment>
<dbReference type="GO" id="GO:0003735">
    <property type="term" value="F:structural constituent of ribosome"/>
    <property type="evidence" value="ECO:0007669"/>
    <property type="project" value="InterPro"/>
</dbReference>
<dbReference type="NCBIfam" id="TIGR00952">
    <property type="entry name" value="S15_bact"/>
    <property type="match status" value="1"/>
</dbReference>
<name>A0A9Q0CEP0_9POAL</name>
<accession>A0A9Q0CEP0</accession>
<keyword evidence="8" id="KW-1185">Reference proteome</keyword>